<organism evidence="2 3">
    <name type="scientific">Methanosarcina mazei</name>
    <name type="common">Methanosarcina frisia</name>
    <dbReference type="NCBI Taxonomy" id="2209"/>
    <lineage>
        <taxon>Archaea</taxon>
        <taxon>Methanobacteriati</taxon>
        <taxon>Methanobacteriota</taxon>
        <taxon>Stenosarchaea group</taxon>
        <taxon>Methanomicrobia</taxon>
        <taxon>Methanosarcinales</taxon>
        <taxon>Methanosarcinaceae</taxon>
        <taxon>Methanosarcina</taxon>
    </lineage>
</organism>
<evidence type="ECO:0000313" key="3">
    <source>
        <dbReference type="Proteomes" id="UP000034692"/>
    </source>
</evidence>
<dbReference type="Gene3D" id="3.20.20.140">
    <property type="entry name" value="Metal-dependent hydrolases"/>
    <property type="match status" value="1"/>
</dbReference>
<evidence type="ECO:0000313" key="2">
    <source>
        <dbReference type="EMBL" id="KKH62714.1"/>
    </source>
</evidence>
<gene>
    <name evidence="2" type="ORF">DU75_06605</name>
</gene>
<proteinExistence type="predicted"/>
<feature type="domain" description="Amidohydrolase-related" evidence="1">
    <location>
        <begin position="16"/>
        <end position="152"/>
    </location>
</feature>
<dbReference type="PATRIC" id="fig|2209.54.peg.1426"/>
<dbReference type="AlphaFoldDB" id="A0A0F8RPA6"/>
<sequence>VVSHINGGPTAIAPEEVDKLINNTKLALEIVQCGNYKVAKHTVNQVKAKGELERVIIGNDSPSGTGIIPLGIIRTMSYVASETEATAAEAVCFATGNTAKVYGLNTGIIEEGKEADFVIMDAPMGSIGEDSLKALEAGDLPGISMVVIDGEVMFTKSKNTPPAATPAVVC</sequence>
<protein>
    <recommendedName>
        <fullName evidence="1">Amidohydrolase-related domain-containing protein</fullName>
    </recommendedName>
</protein>
<dbReference type="SUPFAM" id="SSF51556">
    <property type="entry name" value="Metallo-dependent hydrolases"/>
    <property type="match status" value="1"/>
</dbReference>
<feature type="non-terminal residue" evidence="2">
    <location>
        <position position="1"/>
    </location>
</feature>
<dbReference type="InterPro" id="IPR006680">
    <property type="entry name" value="Amidohydro-rel"/>
</dbReference>
<dbReference type="InterPro" id="IPR032466">
    <property type="entry name" value="Metal_Hydrolase"/>
</dbReference>
<reference evidence="2 3" key="1">
    <citation type="journal article" date="2015" name="ISME J.">
        <title>Genomic and phenotypic differentiation among Methanosarcina mazei populations from Columbia River sediment.</title>
        <authorList>
            <person name="Youngblut N.D."/>
            <person name="Wirth J.S."/>
            <person name="Henriksen J.R."/>
            <person name="Smith M."/>
            <person name="Simon H."/>
            <person name="Metcalf W.W."/>
            <person name="Whitaker R.J."/>
        </authorList>
    </citation>
    <scope>NUCLEOTIDE SEQUENCE [LARGE SCALE GENOMIC DNA]</scope>
    <source>
        <strain evidence="2 3">1.H.A.2.7</strain>
    </source>
</reference>
<dbReference type="InterPro" id="IPR011059">
    <property type="entry name" value="Metal-dep_hydrolase_composite"/>
</dbReference>
<accession>A0A0F8RPA6</accession>
<dbReference type="Pfam" id="PF01979">
    <property type="entry name" value="Amidohydro_1"/>
    <property type="match status" value="1"/>
</dbReference>
<name>A0A0F8RPA6_METMZ</name>
<comment type="caution">
    <text evidence="2">The sequence shown here is derived from an EMBL/GenBank/DDBJ whole genome shotgun (WGS) entry which is preliminary data.</text>
</comment>
<dbReference type="Proteomes" id="UP000034692">
    <property type="component" value="Unassembled WGS sequence"/>
</dbReference>
<dbReference type="EMBL" id="JJQO01000220">
    <property type="protein sequence ID" value="KKH62714.1"/>
    <property type="molecule type" value="Genomic_DNA"/>
</dbReference>
<dbReference type="GO" id="GO:0016810">
    <property type="term" value="F:hydrolase activity, acting on carbon-nitrogen (but not peptide) bonds"/>
    <property type="evidence" value="ECO:0007669"/>
    <property type="project" value="InterPro"/>
</dbReference>
<dbReference type="SUPFAM" id="SSF51338">
    <property type="entry name" value="Composite domain of metallo-dependent hydrolases"/>
    <property type="match status" value="1"/>
</dbReference>
<evidence type="ECO:0000259" key="1">
    <source>
        <dbReference type="Pfam" id="PF01979"/>
    </source>
</evidence>